<evidence type="ECO:0000256" key="3">
    <source>
        <dbReference type="ARBA" id="ARBA00023002"/>
    </source>
</evidence>
<proteinExistence type="inferred from homology"/>
<dbReference type="PANTHER" id="PTHR43490">
    <property type="entry name" value="(+)-NEOMENTHOL DEHYDROGENASE"/>
    <property type="match status" value="1"/>
</dbReference>
<gene>
    <name evidence="4" type="ORF">DC60_11030</name>
</gene>
<organism evidence="4 5">
    <name type="scientific">Streptomyces wadayamensis</name>
    <dbReference type="NCBI Taxonomy" id="141454"/>
    <lineage>
        <taxon>Bacteria</taxon>
        <taxon>Bacillati</taxon>
        <taxon>Actinomycetota</taxon>
        <taxon>Actinomycetes</taxon>
        <taxon>Kitasatosporales</taxon>
        <taxon>Streptomycetaceae</taxon>
        <taxon>Streptomyces</taxon>
    </lineage>
</organism>
<evidence type="ECO:0000256" key="2">
    <source>
        <dbReference type="ARBA" id="ARBA00022857"/>
    </source>
</evidence>
<dbReference type="PRINTS" id="PR00081">
    <property type="entry name" value="GDHRDH"/>
</dbReference>
<dbReference type="Gene3D" id="3.40.50.720">
    <property type="entry name" value="NAD(P)-binding Rossmann-like Domain"/>
    <property type="match status" value="1"/>
</dbReference>
<sequence>MAYAASKSAVSMLAVHYAQAYPGLRVNVVDPGPTATDLNGHHGSQTVEEGAEAIVRAALLTSEGPTGTFSDAAGVSPW</sequence>
<name>A0ABR4SGB6_9ACTN</name>
<protein>
    <submittedName>
        <fullName evidence="4">Uncharacterized protein</fullName>
    </submittedName>
</protein>
<reference evidence="4 5" key="1">
    <citation type="submission" date="2014-03" db="EMBL/GenBank/DDBJ databases">
        <title>Genome Sequence of Streptomyces wadayamensis A23 strain, an endophytic actinobacteria from Citrus reticulata.</title>
        <authorList>
            <person name="de Oliveira L.G."/>
            <person name="Tormet G.D."/>
            <person name="Marcon J."/>
            <person name="Samborsky M."/>
            <person name="Araujo W.L."/>
            <person name="de Azevedo J.L."/>
        </authorList>
    </citation>
    <scope>NUCLEOTIDE SEQUENCE [LARGE SCALE GENOMIC DNA]</scope>
    <source>
        <strain evidence="4 5">A23</strain>
    </source>
</reference>
<keyword evidence="3" id="KW-0560">Oxidoreductase</keyword>
<keyword evidence="5" id="KW-1185">Reference proteome</keyword>
<evidence type="ECO:0000256" key="1">
    <source>
        <dbReference type="ARBA" id="ARBA00006484"/>
    </source>
</evidence>
<comment type="similarity">
    <text evidence="1">Belongs to the short-chain dehydrogenases/reductases (SDR) family.</text>
</comment>
<dbReference type="SUPFAM" id="SSF51735">
    <property type="entry name" value="NAD(P)-binding Rossmann-fold domains"/>
    <property type="match status" value="1"/>
</dbReference>
<evidence type="ECO:0000313" key="5">
    <source>
        <dbReference type="Proteomes" id="UP000027443"/>
    </source>
</evidence>
<accession>A0ABR4SGB6</accession>
<dbReference type="EMBL" id="JHDU01000004">
    <property type="protein sequence ID" value="KDR64255.1"/>
    <property type="molecule type" value="Genomic_DNA"/>
</dbReference>
<evidence type="ECO:0000313" key="4">
    <source>
        <dbReference type="EMBL" id="KDR64255.1"/>
    </source>
</evidence>
<dbReference type="PANTHER" id="PTHR43490:SF99">
    <property type="entry name" value="SHORT-CHAIN DEHYDROGENASE_REDUCTASE"/>
    <property type="match status" value="1"/>
</dbReference>
<dbReference type="Proteomes" id="UP000027443">
    <property type="component" value="Unassembled WGS sequence"/>
</dbReference>
<comment type="caution">
    <text evidence="4">The sequence shown here is derived from an EMBL/GenBank/DDBJ whole genome shotgun (WGS) entry which is preliminary data.</text>
</comment>
<dbReference type="InterPro" id="IPR002347">
    <property type="entry name" value="SDR_fam"/>
</dbReference>
<keyword evidence="2" id="KW-0521">NADP</keyword>
<dbReference type="InterPro" id="IPR036291">
    <property type="entry name" value="NAD(P)-bd_dom_sf"/>
</dbReference>